<dbReference type="EMBL" id="AMEM01000018">
    <property type="protein sequence ID" value="EKX90038.1"/>
    <property type="molecule type" value="Genomic_DNA"/>
</dbReference>
<sequence length="916" mass="100883">MTQLRPGEIATLQHDITDHHDQLTALHASAPGRAVVRLVPAKLTQAESLMLSVVGITPGESKAVGVVLERAAGFPAWPIITDPDNAHHALNLVGELEWARRHVHKAHAIKQRFDEVTAHLTAAAPHFAPTLLEEVGRIFIGVGEVARAKQFFSKARDVERSHALDIAPERHAAAFAEFAAAGAINDKDLSREASAVLTRLDPEAAFEYFLGLLTAMGRAGVPLYANAGRDLRRIGKADGYHDERIDAALFGTLLELPGMGVGGAAFLRQESQTLRRYLEPRPELLERLTRRPNECGFELRQLRREWAEEEPVEASAPAPVITAPEPVDIEKGARRFLEILLGSKQTTVTTRSLLKLIASFNADPSTTVYEVQDPRLFTVLKYAGNERALLAIVASPLLPGLFADRMEYLGMLSYLRELVDSGILCGQWHLGVIELGDEVVVRDAVLPQGTVMDDCFILAVHLEWRDGVRIVSRYVWVPDQRGTLGGYSIVRDQQSPMIAEDFLRCLDILEQHAGTSDGFTPESVAAASAGTGLSPQAITYLFGGGYNRKRGYQRSFLTNNERTHYGFSAAQATGARSCISAIPNKRHLLAAGINPDNITTYVKGTLDADAITNYWLSTYGEPAVPVSSETYAELETLFRENEIAYATLPTIATTAEVLPWSGGDILTILLRAAEQLTVENPARHLIAQKLEQLRTDTANCMDDPEFADALGGIELGGDYKQPGLDRFVGDTVVIRVLLDGYVDALIADLRTQHATPGYGADPNVSAPDIVADVARELSLSENAARYYLQLLALAHPTDKNIRLWNSWKKKDITAAASELLANNLIIEAKRTRAGRSYFLPGAWLEGVSGSAPIEQWKTPYYLYWKDTKARPVIAGSPMIMPYRQLFTDAWERYRSGDTPEYADLDTAQYRKPPRRR</sequence>
<dbReference type="RefSeq" id="WP_006063482.1">
    <property type="nucleotide sequence ID" value="NZ_KB290831.1"/>
</dbReference>
<evidence type="ECO:0000313" key="3">
    <source>
        <dbReference type="Proteomes" id="UP000010445"/>
    </source>
</evidence>
<accession>L1MFK7</accession>
<dbReference type="eggNOG" id="ENOG502ZAJJ">
    <property type="taxonomic scope" value="Bacteria"/>
</dbReference>
<evidence type="ECO:0000313" key="2">
    <source>
        <dbReference type="EMBL" id="EKX90038.1"/>
    </source>
</evidence>
<dbReference type="STRING" id="1035195.HMPREF9997_01246"/>
<gene>
    <name evidence="2" type="ORF">HMPREF9997_01246</name>
</gene>
<dbReference type="HOGENOM" id="CLU_317780_0_0_11"/>
<protein>
    <submittedName>
        <fullName evidence="2">Uncharacterized protein</fullName>
    </submittedName>
</protein>
<dbReference type="OrthoDB" id="218750at2"/>
<organism evidence="2 3">
    <name type="scientific">Corynebacterium durum F0235</name>
    <dbReference type="NCBI Taxonomy" id="1035195"/>
    <lineage>
        <taxon>Bacteria</taxon>
        <taxon>Bacillati</taxon>
        <taxon>Actinomycetota</taxon>
        <taxon>Actinomycetes</taxon>
        <taxon>Mycobacteriales</taxon>
        <taxon>Corynebacteriaceae</taxon>
        <taxon>Corynebacterium</taxon>
    </lineage>
</organism>
<feature type="region of interest" description="Disordered" evidence="1">
    <location>
        <begin position="896"/>
        <end position="916"/>
    </location>
</feature>
<dbReference type="PATRIC" id="fig|1035195.3.peg.1119"/>
<keyword evidence="3" id="KW-1185">Reference proteome</keyword>
<dbReference type="Proteomes" id="UP000010445">
    <property type="component" value="Unassembled WGS sequence"/>
</dbReference>
<name>L1MFK7_9CORY</name>
<comment type="caution">
    <text evidence="2">The sequence shown here is derived from an EMBL/GenBank/DDBJ whole genome shotgun (WGS) entry which is preliminary data.</text>
</comment>
<dbReference type="AlphaFoldDB" id="L1MFK7"/>
<evidence type="ECO:0000256" key="1">
    <source>
        <dbReference type="SAM" id="MobiDB-lite"/>
    </source>
</evidence>
<proteinExistence type="predicted"/>
<reference evidence="2 3" key="1">
    <citation type="submission" date="2012-05" db="EMBL/GenBank/DDBJ databases">
        <authorList>
            <person name="Weinstock G."/>
            <person name="Sodergren E."/>
            <person name="Lobos E.A."/>
            <person name="Fulton L."/>
            <person name="Fulton R."/>
            <person name="Courtney L."/>
            <person name="Fronick C."/>
            <person name="O'Laughlin M."/>
            <person name="Godfrey J."/>
            <person name="Wilson R.M."/>
            <person name="Miner T."/>
            <person name="Farmer C."/>
            <person name="Delehaunty K."/>
            <person name="Cordes M."/>
            <person name="Minx P."/>
            <person name="Tomlinson C."/>
            <person name="Chen J."/>
            <person name="Wollam A."/>
            <person name="Pepin K.H."/>
            <person name="Bhonagiri V."/>
            <person name="Zhang X."/>
            <person name="Suruliraj S."/>
            <person name="Warren W."/>
            <person name="Mitreva M."/>
            <person name="Mardis E.R."/>
            <person name="Wilson R.K."/>
        </authorList>
    </citation>
    <scope>NUCLEOTIDE SEQUENCE [LARGE SCALE GENOMIC DNA]</scope>
    <source>
        <strain evidence="2 3">F0235</strain>
    </source>
</reference>